<evidence type="ECO:0000256" key="12">
    <source>
        <dbReference type="RuleBase" id="RU368089"/>
    </source>
</evidence>
<dbReference type="InterPro" id="IPR004888">
    <property type="entry name" value="Glycoside_hydrolase_63"/>
</dbReference>
<dbReference type="SUPFAM" id="SSF48208">
    <property type="entry name" value="Six-hairpin glycosidases"/>
    <property type="match status" value="1"/>
</dbReference>
<feature type="region of interest" description="Disordered" evidence="13">
    <location>
        <begin position="1"/>
        <end position="31"/>
    </location>
</feature>
<evidence type="ECO:0000259" key="15">
    <source>
        <dbReference type="Pfam" id="PF16923"/>
    </source>
</evidence>
<dbReference type="InterPro" id="IPR012341">
    <property type="entry name" value="6hp_glycosidase-like_sf"/>
</dbReference>
<keyword evidence="8 12" id="KW-0472">Membrane</keyword>
<dbReference type="AlphaFoldDB" id="A0A1W0WSB4"/>
<comment type="catalytic activity">
    <reaction evidence="12">
        <text>N(4)-(alpha-D-Glc-(1-&gt;2)-alpha-D-Glc-(1-&gt;3)-alpha-D-Glc-(1-&gt;3)-alpha-D-Man-(1-&gt;2)-alpha-D-Man-(1-&gt;2)-alpha-D-Man-(1-&gt;3)-[alpha-D-Man-(1-&gt;2)-alpha-D-Man-(1-&gt;3)-[alpha-D-Man-(1-&gt;2)-alpha-D-Man-(1-&gt;6)]-alpha-D-Man-(1-&gt;6)]-beta-D-Man-(1-&gt;4)-beta-D-GlcNAc-(1-&gt;4)-beta-D-GlcNAc)-L-asparaginyl-[protein] + H2O = N(4)-(alpha-D-Glc-(1-&gt;3)-alpha-D-Glc-(1-&gt;3)-alpha-D-Man-(1-&gt;2)-alpha-D-Man-(1-&gt;2)-alpha-D-Man-(1-&gt;3)-[alpha-D-Man-(1-&gt;2)-alpha-D-Man-(1-&gt;3)-[alpha-D-Man-(1-&gt;2)-alpha-D-Man-(1-&gt;6)]-alpha-D-Man-(1-&gt;6)]-beta-D-Man-(1-&gt;4)-beta-D-GlcNAc-(1-&gt;4)-beta-D-GlcNAc)-L-asparaginyl-[protein] + beta-D-glucose</text>
        <dbReference type="Rhea" id="RHEA:55988"/>
        <dbReference type="Rhea" id="RHEA-COMP:12806"/>
        <dbReference type="Rhea" id="RHEA-COMP:14355"/>
        <dbReference type="ChEBI" id="CHEBI:15377"/>
        <dbReference type="ChEBI" id="CHEBI:15903"/>
        <dbReference type="ChEBI" id="CHEBI:59082"/>
        <dbReference type="ChEBI" id="CHEBI:132537"/>
        <dbReference type="EC" id="3.2.1.106"/>
    </reaction>
</comment>
<dbReference type="PANTHER" id="PTHR10412:SF11">
    <property type="entry name" value="MANNOSYL-OLIGOSACCHARIDE GLUCOSIDASE"/>
    <property type="match status" value="1"/>
</dbReference>
<comment type="subcellular location">
    <subcellularLocation>
        <location evidence="1 12">Endoplasmic reticulum membrane</location>
        <topology evidence="1 12">Single-pass type II membrane protein</topology>
    </subcellularLocation>
</comment>
<feature type="compositionally biased region" description="Polar residues" evidence="13">
    <location>
        <begin position="18"/>
        <end position="31"/>
    </location>
</feature>
<keyword evidence="17" id="KW-1185">Reference proteome</keyword>
<keyword evidence="6" id="KW-0735">Signal-anchor</keyword>
<protein>
    <recommendedName>
        <fullName evidence="11 12">Mannosyl-oligosaccharide glucosidase</fullName>
        <ecNumber evidence="11 12">3.2.1.106</ecNumber>
    </recommendedName>
</protein>
<gene>
    <name evidence="16" type="ORF">BV898_07838</name>
</gene>
<evidence type="ECO:0000256" key="7">
    <source>
        <dbReference type="ARBA" id="ARBA00022989"/>
    </source>
</evidence>
<dbReference type="InterPro" id="IPR031335">
    <property type="entry name" value="Glyco_hydro_63_C"/>
</dbReference>
<dbReference type="Proteomes" id="UP000192578">
    <property type="component" value="Unassembled WGS sequence"/>
</dbReference>
<dbReference type="Pfam" id="PF16923">
    <property type="entry name" value="Glyco_hydro_63N"/>
    <property type="match status" value="1"/>
</dbReference>
<keyword evidence="9" id="KW-0325">Glycoprotein</keyword>
<evidence type="ECO:0000256" key="6">
    <source>
        <dbReference type="ARBA" id="ARBA00022968"/>
    </source>
</evidence>
<dbReference type="Pfam" id="PF03200">
    <property type="entry name" value="Glyco_hydro_63"/>
    <property type="match status" value="1"/>
</dbReference>
<comment type="caution">
    <text evidence="16">The sequence shown here is derived from an EMBL/GenBank/DDBJ whole genome shotgun (WGS) entry which is preliminary data.</text>
</comment>
<proteinExistence type="inferred from homology"/>
<comment type="similarity">
    <text evidence="2 12">Belongs to the glycosyl hydrolase 63 family.</text>
</comment>
<keyword evidence="5 12" id="KW-0256">Endoplasmic reticulum</keyword>
<evidence type="ECO:0000313" key="17">
    <source>
        <dbReference type="Proteomes" id="UP000192578"/>
    </source>
</evidence>
<dbReference type="EMBL" id="MTYJ01000053">
    <property type="protein sequence ID" value="OQV18067.1"/>
    <property type="molecule type" value="Genomic_DNA"/>
</dbReference>
<keyword evidence="7 12" id="KW-1133">Transmembrane helix</keyword>
<evidence type="ECO:0000256" key="4">
    <source>
        <dbReference type="ARBA" id="ARBA00022801"/>
    </source>
</evidence>
<evidence type="ECO:0000256" key="3">
    <source>
        <dbReference type="ARBA" id="ARBA00022692"/>
    </source>
</evidence>
<evidence type="ECO:0000256" key="1">
    <source>
        <dbReference type="ARBA" id="ARBA00004648"/>
    </source>
</evidence>
<evidence type="ECO:0000256" key="8">
    <source>
        <dbReference type="ARBA" id="ARBA00023136"/>
    </source>
</evidence>
<evidence type="ECO:0000259" key="14">
    <source>
        <dbReference type="Pfam" id="PF03200"/>
    </source>
</evidence>
<evidence type="ECO:0000256" key="9">
    <source>
        <dbReference type="ARBA" id="ARBA00023180"/>
    </source>
</evidence>
<dbReference type="OrthoDB" id="410058at2759"/>
<feature type="transmembrane region" description="Helical" evidence="12">
    <location>
        <begin position="76"/>
        <end position="97"/>
    </location>
</feature>
<dbReference type="InterPro" id="IPR038518">
    <property type="entry name" value="Glyco_hydro_63N_sf"/>
</dbReference>
<evidence type="ECO:0000256" key="10">
    <source>
        <dbReference type="ARBA" id="ARBA00023295"/>
    </source>
</evidence>
<sequence>MGKSKNRGKNAADEDSSKAISAHSNGNSNGSVVLRSATAAAVEKTSQDGAPPRSSLKRDVVPKPVKKHVKKKPAIGLSWAIGAICAVILAVGGYFIYLRVQERRVVTPFAGALIPFDRSYKNELLWGTYRPGVYFGVRSRTPDSVEMGMMWFSYNAHQLFLRHLCDQNDKLRYGWQQHDGRSFGYQEIIDDAVNISTTFVKRHNDQTNDWISRIAIGATASASNSKKNDTPKPTTGLFLYFDWRTRGSSNPFYSAESCRDHFPFCCLPKVSLLRRLFSLGVAAKSGAGLKLVGHTTQTPNLIVLELAVQPGFSLDVVYEPMRQETTRSNGLGSWKTPPLDTLIHAKKQAFRDKFHKVFQLIERGYNDEQNEFAQRVFSNLIGGLGYFYGESLVVSQWSSTPSKYWTTGLFTAVPSRSFFPRGFLWDEGFHQLLISRWDVGLTREVMTSWFNLMNADGWIPREQILGDEARSRVPDEFIIQNSEYANPPSFFLTIESMLDSLDPDRPDEVDKTLKFFEFAYPRLQAWYNWFNATQTGSLIGSYHWRGRNITTERELNPKTLTSGLDDYPRASHPGPEERHVDLYCWMAYGAGVLARVAEEIGENPLPYRTAELYMKQQERLDQLHWSDKHGFYADFGRHTDAVRLERQQAPRQLKPGQPAPQMPKVRVVDRDPKPGFVNALGYVSLFPLMLRLLDPSAATLGHTLDHLRSPNLLWTDYGVRSLARNSALFAAHNTEHDAPYWRGAVWINMNFLILKALKFYGEQPGPFQEKSQRIGQELRDNLVQNMYRQYQKTGYVWEQYVDGEGRGSHPFTGWSSLVVLIMSDF</sequence>
<feature type="region of interest" description="Disordered" evidence="13">
    <location>
        <begin position="40"/>
        <end position="59"/>
    </location>
</feature>
<evidence type="ECO:0000256" key="13">
    <source>
        <dbReference type="SAM" id="MobiDB-lite"/>
    </source>
</evidence>
<dbReference type="Gene3D" id="1.50.10.10">
    <property type="match status" value="1"/>
</dbReference>
<dbReference type="InterPro" id="IPR008928">
    <property type="entry name" value="6-hairpin_glycosidase_sf"/>
</dbReference>
<evidence type="ECO:0000256" key="5">
    <source>
        <dbReference type="ARBA" id="ARBA00022824"/>
    </source>
</evidence>
<dbReference type="PANTHER" id="PTHR10412">
    <property type="entry name" value="MANNOSYL-OLIGOSACCHARIDE GLUCOSIDASE"/>
    <property type="match status" value="1"/>
</dbReference>
<comment type="function">
    <text evidence="12">Cleaves the distal alpha 1,2-linked glucose residue from the Glc(3)Man(9)GlcNAc(2) oligosaccharide precursor.</text>
</comment>
<keyword evidence="4 12" id="KW-0378">Hydrolase</keyword>
<dbReference type="GO" id="GO:0005789">
    <property type="term" value="C:endoplasmic reticulum membrane"/>
    <property type="evidence" value="ECO:0007669"/>
    <property type="project" value="UniProtKB-SubCell"/>
</dbReference>
<dbReference type="EC" id="3.2.1.106" evidence="11 12"/>
<dbReference type="InterPro" id="IPR031631">
    <property type="entry name" value="Glyco_hydro_63N"/>
</dbReference>
<evidence type="ECO:0000256" key="2">
    <source>
        <dbReference type="ARBA" id="ARBA00010833"/>
    </source>
</evidence>
<organism evidence="16 17">
    <name type="scientific">Hypsibius exemplaris</name>
    <name type="common">Freshwater tardigrade</name>
    <dbReference type="NCBI Taxonomy" id="2072580"/>
    <lineage>
        <taxon>Eukaryota</taxon>
        <taxon>Metazoa</taxon>
        <taxon>Ecdysozoa</taxon>
        <taxon>Tardigrada</taxon>
        <taxon>Eutardigrada</taxon>
        <taxon>Parachela</taxon>
        <taxon>Hypsibioidea</taxon>
        <taxon>Hypsibiidae</taxon>
        <taxon>Hypsibius</taxon>
    </lineage>
</organism>
<keyword evidence="3 12" id="KW-0812">Transmembrane</keyword>
<evidence type="ECO:0000256" key="11">
    <source>
        <dbReference type="ARBA" id="ARBA00038888"/>
    </source>
</evidence>
<feature type="domain" description="Glycosyl hydrolase family 63 C-terminal" evidence="14">
    <location>
        <begin position="339"/>
        <end position="823"/>
    </location>
</feature>
<evidence type="ECO:0000313" key="16">
    <source>
        <dbReference type="EMBL" id="OQV18067.1"/>
    </source>
</evidence>
<dbReference type="GO" id="GO:0004573">
    <property type="term" value="F:Glc3Man9GlcNAc2 oligosaccharide glucosidase activity"/>
    <property type="evidence" value="ECO:0007669"/>
    <property type="project" value="UniProtKB-UniRule"/>
</dbReference>
<dbReference type="GO" id="GO:0006487">
    <property type="term" value="P:protein N-linked glycosylation"/>
    <property type="evidence" value="ECO:0007669"/>
    <property type="project" value="UniProtKB-UniRule"/>
</dbReference>
<name>A0A1W0WSB4_HYPEX</name>
<feature type="domain" description="Glycosyl hydrolase family 63 N-terminal" evidence="15">
    <location>
        <begin position="124"/>
        <end position="224"/>
    </location>
</feature>
<dbReference type="Gene3D" id="2.70.98.110">
    <property type="entry name" value="Glycosyl hydrolase family 63, N-terminal domain"/>
    <property type="match status" value="1"/>
</dbReference>
<reference evidence="17" key="1">
    <citation type="submission" date="2017-01" db="EMBL/GenBank/DDBJ databases">
        <title>Comparative genomics of anhydrobiosis in the tardigrade Hypsibius dujardini.</title>
        <authorList>
            <person name="Yoshida Y."/>
            <person name="Koutsovoulos G."/>
            <person name="Laetsch D."/>
            <person name="Stevens L."/>
            <person name="Kumar S."/>
            <person name="Horikawa D."/>
            <person name="Ishino K."/>
            <person name="Komine S."/>
            <person name="Tomita M."/>
            <person name="Blaxter M."/>
            <person name="Arakawa K."/>
        </authorList>
    </citation>
    <scope>NUCLEOTIDE SEQUENCE [LARGE SCALE GENOMIC DNA]</scope>
    <source>
        <strain evidence="17">Z151</strain>
    </source>
</reference>
<accession>A0A1W0WSB4</accession>
<dbReference type="GO" id="GO:0009311">
    <property type="term" value="P:oligosaccharide metabolic process"/>
    <property type="evidence" value="ECO:0007669"/>
    <property type="project" value="UniProtKB-UniRule"/>
</dbReference>
<keyword evidence="10 12" id="KW-0326">Glycosidase</keyword>